<dbReference type="GeneID" id="90532039"/>
<keyword evidence="4" id="KW-0804">Transcription</keyword>
<sequence length="161" mass="18766">MEEPYSIDVEQAVEEHADMVYRLALLKTGQPADADDVFSEVFLRLVKYRHKIKSAEHLKAWLLRVTINCCHRHQSSAWRRKVFSMETYGREEPEQLQAFPSESPVFQAVQALPQAYRDVVQLYYFEQYTVRETASILGRPEGTVKSLLSRARGQLKDFLQE</sequence>
<dbReference type="InterPro" id="IPR039425">
    <property type="entry name" value="RNA_pol_sigma-70-like"/>
</dbReference>
<evidence type="ECO:0000256" key="3">
    <source>
        <dbReference type="ARBA" id="ARBA00023082"/>
    </source>
</evidence>
<dbReference type="Gene3D" id="1.10.10.10">
    <property type="entry name" value="Winged helix-like DNA-binding domain superfamily/Winged helix DNA-binding domain"/>
    <property type="match status" value="1"/>
</dbReference>
<dbReference type="InterPro" id="IPR007627">
    <property type="entry name" value="RNA_pol_sigma70_r2"/>
</dbReference>
<dbReference type="EMBL" id="JANFZH010000014">
    <property type="protein sequence ID" value="MCQ4839800.1"/>
    <property type="molecule type" value="Genomic_DNA"/>
</dbReference>
<dbReference type="InterPro" id="IPR013324">
    <property type="entry name" value="RNA_pol_sigma_r3/r4-like"/>
</dbReference>
<dbReference type="NCBIfam" id="TIGR02937">
    <property type="entry name" value="sigma70-ECF"/>
    <property type="match status" value="1"/>
</dbReference>
<feature type="domain" description="RNA polymerase sigma-70 region 2" evidence="5">
    <location>
        <begin position="13"/>
        <end position="80"/>
    </location>
</feature>
<evidence type="ECO:0000313" key="7">
    <source>
        <dbReference type="EMBL" id="MCQ4839800.1"/>
    </source>
</evidence>
<reference evidence="7 8" key="1">
    <citation type="submission" date="2022-06" db="EMBL/GenBank/DDBJ databases">
        <title>Isolation of gut microbiota from human fecal samples.</title>
        <authorList>
            <person name="Pamer E.G."/>
            <person name="Barat B."/>
            <person name="Waligurski E."/>
            <person name="Medina S."/>
            <person name="Paddock L."/>
            <person name="Mostad J."/>
        </authorList>
    </citation>
    <scope>NUCLEOTIDE SEQUENCE [LARGE SCALE GENOMIC DNA]</scope>
    <source>
        <strain evidence="7 8">DFI.9.73</strain>
    </source>
</reference>
<dbReference type="CDD" id="cd06171">
    <property type="entry name" value="Sigma70_r4"/>
    <property type="match status" value="1"/>
</dbReference>
<keyword evidence="3" id="KW-0731">Sigma factor</keyword>
<dbReference type="InterPro" id="IPR013325">
    <property type="entry name" value="RNA_pol_sigma_r2"/>
</dbReference>
<comment type="similarity">
    <text evidence="1">Belongs to the sigma-70 factor family. ECF subfamily.</text>
</comment>
<comment type="caution">
    <text evidence="7">The sequence shown here is derived from an EMBL/GenBank/DDBJ whole genome shotgun (WGS) entry which is preliminary data.</text>
</comment>
<dbReference type="Gene3D" id="1.10.1740.10">
    <property type="match status" value="1"/>
</dbReference>
<proteinExistence type="inferred from homology"/>
<dbReference type="Proteomes" id="UP001524473">
    <property type="component" value="Unassembled WGS sequence"/>
</dbReference>
<evidence type="ECO:0000256" key="2">
    <source>
        <dbReference type="ARBA" id="ARBA00023015"/>
    </source>
</evidence>
<dbReference type="Pfam" id="PF08281">
    <property type="entry name" value="Sigma70_r4_2"/>
    <property type="match status" value="1"/>
</dbReference>
<keyword evidence="8" id="KW-1185">Reference proteome</keyword>
<evidence type="ECO:0000313" key="8">
    <source>
        <dbReference type="Proteomes" id="UP001524473"/>
    </source>
</evidence>
<evidence type="ECO:0000259" key="6">
    <source>
        <dbReference type="Pfam" id="PF08281"/>
    </source>
</evidence>
<dbReference type="InterPro" id="IPR014284">
    <property type="entry name" value="RNA_pol_sigma-70_dom"/>
</dbReference>
<dbReference type="RefSeq" id="WP_066862854.1">
    <property type="nucleotide sequence ID" value="NZ_CABKVV010000013.1"/>
</dbReference>
<accession>A0ABT1RYN4</accession>
<evidence type="ECO:0000256" key="4">
    <source>
        <dbReference type="ARBA" id="ARBA00023163"/>
    </source>
</evidence>
<dbReference type="InterPro" id="IPR036388">
    <property type="entry name" value="WH-like_DNA-bd_sf"/>
</dbReference>
<keyword evidence="2" id="KW-0805">Transcription regulation</keyword>
<gene>
    <name evidence="7" type="ORF">NE695_07725</name>
</gene>
<dbReference type="Pfam" id="PF04542">
    <property type="entry name" value="Sigma70_r2"/>
    <property type="match status" value="1"/>
</dbReference>
<dbReference type="SUPFAM" id="SSF88659">
    <property type="entry name" value="Sigma3 and sigma4 domains of RNA polymerase sigma factors"/>
    <property type="match status" value="1"/>
</dbReference>
<feature type="domain" description="RNA polymerase sigma factor 70 region 4 type 2" evidence="6">
    <location>
        <begin position="107"/>
        <end position="155"/>
    </location>
</feature>
<evidence type="ECO:0000259" key="5">
    <source>
        <dbReference type="Pfam" id="PF04542"/>
    </source>
</evidence>
<protein>
    <submittedName>
        <fullName evidence="7">RNA polymerase sigma factor</fullName>
    </submittedName>
</protein>
<dbReference type="InterPro" id="IPR013249">
    <property type="entry name" value="RNA_pol_sigma70_r4_t2"/>
</dbReference>
<organism evidence="7 8">
    <name type="scientific">Neglectibacter timonensis</name>
    <dbReference type="NCBI Taxonomy" id="1776382"/>
    <lineage>
        <taxon>Bacteria</taxon>
        <taxon>Bacillati</taxon>
        <taxon>Bacillota</taxon>
        <taxon>Clostridia</taxon>
        <taxon>Eubacteriales</taxon>
        <taxon>Oscillospiraceae</taxon>
        <taxon>Neglectibacter</taxon>
    </lineage>
</organism>
<name>A0ABT1RYN4_9FIRM</name>
<evidence type="ECO:0000256" key="1">
    <source>
        <dbReference type="ARBA" id="ARBA00010641"/>
    </source>
</evidence>
<dbReference type="PANTHER" id="PTHR43133:SF51">
    <property type="entry name" value="RNA POLYMERASE SIGMA FACTOR"/>
    <property type="match status" value="1"/>
</dbReference>
<dbReference type="SUPFAM" id="SSF88946">
    <property type="entry name" value="Sigma2 domain of RNA polymerase sigma factors"/>
    <property type="match status" value="1"/>
</dbReference>
<dbReference type="PANTHER" id="PTHR43133">
    <property type="entry name" value="RNA POLYMERASE ECF-TYPE SIGMA FACTO"/>
    <property type="match status" value="1"/>
</dbReference>